<reference evidence="1 2" key="1">
    <citation type="submission" date="2013-06" db="EMBL/GenBank/DDBJ databases">
        <title>Whole genome shotgun sequence of Bacillus selenatarsenatis SF-1.</title>
        <authorList>
            <person name="Kuroda M."/>
            <person name="Sei K."/>
            <person name="Yamashita M."/>
            <person name="Ike M."/>
        </authorList>
    </citation>
    <scope>NUCLEOTIDE SEQUENCE [LARGE SCALE GENOMIC DNA]</scope>
    <source>
        <strain evidence="1 2">SF-1</strain>
    </source>
</reference>
<dbReference type="Pfam" id="PF19651">
    <property type="entry name" value="DUF6154"/>
    <property type="match status" value="1"/>
</dbReference>
<protein>
    <submittedName>
        <fullName evidence="1">Uncharacterized protein</fullName>
    </submittedName>
</protein>
<dbReference type="InterPro" id="IPR046152">
    <property type="entry name" value="DUF6154"/>
</dbReference>
<dbReference type="AlphaFoldDB" id="A0A0A8XB30"/>
<sequence>MKLIDELYELYRNKLTGDEEDIDMLAFAFLEEMSREDLLKIIQDLDKQELYDLMGLYLIESLKGKFAQDDFGARSVNSYSSRNVH</sequence>
<keyword evidence="2" id="KW-1185">Reference proteome</keyword>
<evidence type="ECO:0000313" key="2">
    <source>
        <dbReference type="Proteomes" id="UP000031014"/>
    </source>
</evidence>
<dbReference type="STRING" id="1321606.SAMD00020551_4651"/>
<organism evidence="1 2">
    <name type="scientific">Mesobacillus selenatarsenatis (strain DSM 18680 / JCM 14380 / FERM P-15431 / SF-1)</name>
    <dbReference type="NCBI Taxonomy" id="1321606"/>
    <lineage>
        <taxon>Bacteria</taxon>
        <taxon>Bacillati</taxon>
        <taxon>Bacillota</taxon>
        <taxon>Bacilli</taxon>
        <taxon>Bacillales</taxon>
        <taxon>Bacillaceae</taxon>
        <taxon>Mesobacillus</taxon>
    </lineage>
</organism>
<evidence type="ECO:0000313" key="1">
    <source>
        <dbReference type="EMBL" id="GAM16439.1"/>
    </source>
</evidence>
<dbReference type="OrthoDB" id="2381948at2"/>
<name>A0A0A8XB30_MESS1</name>
<dbReference type="EMBL" id="BASE01000124">
    <property type="protein sequence ID" value="GAM16439.1"/>
    <property type="molecule type" value="Genomic_DNA"/>
</dbReference>
<gene>
    <name evidence="1" type="ORF">SAMD00020551_4651</name>
</gene>
<proteinExistence type="predicted"/>
<accession>A0A0A8XB30</accession>
<dbReference type="Proteomes" id="UP000031014">
    <property type="component" value="Unassembled WGS sequence"/>
</dbReference>
<comment type="caution">
    <text evidence="1">The sequence shown here is derived from an EMBL/GenBank/DDBJ whole genome shotgun (WGS) entry which is preliminary data.</text>
</comment>
<dbReference type="RefSeq" id="WP_041968035.1">
    <property type="nucleotide sequence ID" value="NZ_BASE01000124.1"/>
</dbReference>